<keyword evidence="3" id="KW-1185">Reference proteome</keyword>
<evidence type="ECO:0000313" key="3">
    <source>
        <dbReference type="Proteomes" id="UP001595477"/>
    </source>
</evidence>
<name>A0ABV7K6R2_9ALTE</name>
<comment type="caution">
    <text evidence="2">The sequence shown here is derived from an EMBL/GenBank/DDBJ whole genome shotgun (WGS) entry which is preliminary data.</text>
</comment>
<dbReference type="Proteomes" id="UP001595477">
    <property type="component" value="Unassembled WGS sequence"/>
</dbReference>
<evidence type="ECO:0000256" key="1">
    <source>
        <dbReference type="SAM" id="Phobius"/>
    </source>
</evidence>
<dbReference type="RefSeq" id="WP_123325483.1">
    <property type="nucleotide sequence ID" value="NZ_JBHRSX010000101.1"/>
</dbReference>
<feature type="transmembrane region" description="Helical" evidence="1">
    <location>
        <begin position="42"/>
        <end position="71"/>
    </location>
</feature>
<evidence type="ECO:0000313" key="2">
    <source>
        <dbReference type="EMBL" id="MFC3204248.1"/>
    </source>
</evidence>
<keyword evidence="1" id="KW-0472">Membrane</keyword>
<reference evidence="3" key="1">
    <citation type="journal article" date="2019" name="Int. J. Syst. Evol. Microbiol.">
        <title>The Global Catalogue of Microorganisms (GCM) 10K type strain sequencing project: providing services to taxonomists for standard genome sequencing and annotation.</title>
        <authorList>
            <consortium name="The Broad Institute Genomics Platform"/>
            <consortium name="The Broad Institute Genome Sequencing Center for Infectious Disease"/>
            <person name="Wu L."/>
            <person name="Ma J."/>
        </authorList>
    </citation>
    <scope>NUCLEOTIDE SEQUENCE [LARGE SCALE GENOMIC DNA]</scope>
    <source>
        <strain evidence="3">KCTC 52449</strain>
    </source>
</reference>
<dbReference type="EMBL" id="JBHRSX010000101">
    <property type="protein sequence ID" value="MFC3204248.1"/>
    <property type="molecule type" value="Genomic_DNA"/>
</dbReference>
<organism evidence="2 3">
    <name type="scientific">Alteromonas oceani</name>
    <dbReference type="NCBI Taxonomy" id="2071609"/>
    <lineage>
        <taxon>Bacteria</taxon>
        <taxon>Pseudomonadati</taxon>
        <taxon>Pseudomonadota</taxon>
        <taxon>Gammaproteobacteria</taxon>
        <taxon>Alteromonadales</taxon>
        <taxon>Alteromonadaceae</taxon>
        <taxon>Alteromonas/Salinimonas group</taxon>
        <taxon>Alteromonas</taxon>
    </lineage>
</organism>
<feature type="transmembrane region" description="Helical" evidence="1">
    <location>
        <begin position="92"/>
        <end position="115"/>
    </location>
</feature>
<gene>
    <name evidence="2" type="ORF">ACFOEW_20785</name>
</gene>
<keyword evidence="1" id="KW-0812">Transmembrane</keyword>
<sequence>MTEVELVAELFRQMAFSAAILGGFAMTFLSVLLSAFPKGHPLALWCIGAKAMAAVLLIVATLGATLSLLSIQQMGLSFNFANWPAHVLRTKLITELTFFSGVVVLLSGLGLSGFARCRRTGLITVAAALVASVLLVVMFVPTF</sequence>
<keyword evidence="1" id="KW-1133">Transmembrane helix</keyword>
<feature type="transmembrane region" description="Helical" evidence="1">
    <location>
        <begin position="15"/>
        <end position="36"/>
    </location>
</feature>
<feature type="transmembrane region" description="Helical" evidence="1">
    <location>
        <begin position="121"/>
        <end position="140"/>
    </location>
</feature>
<accession>A0ABV7K6R2</accession>
<proteinExistence type="predicted"/>
<protein>
    <submittedName>
        <fullName evidence="2">Uncharacterized protein</fullName>
    </submittedName>
</protein>